<name>A0A822ZP56_NELNU</name>
<dbReference type="Proteomes" id="UP000607653">
    <property type="component" value="Unassembled WGS sequence"/>
</dbReference>
<evidence type="ECO:0000313" key="1">
    <source>
        <dbReference type="EMBL" id="DAD46687.1"/>
    </source>
</evidence>
<protein>
    <submittedName>
        <fullName evidence="1">Uncharacterized protein</fullName>
    </submittedName>
</protein>
<proteinExistence type="predicted"/>
<comment type="caution">
    <text evidence="1">The sequence shown here is derived from an EMBL/GenBank/DDBJ whole genome shotgun (WGS) entry which is preliminary data.</text>
</comment>
<accession>A0A822ZP56</accession>
<keyword evidence="2" id="KW-1185">Reference proteome</keyword>
<gene>
    <name evidence="1" type="ORF">HUJ06_016624</name>
</gene>
<dbReference type="AlphaFoldDB" id="A0A822ZP56"/>
<evidence type="ECO:0000313" key="2">
    <source>
        <dbReference type="Proteomes" id="UP000607653"/>
    </source>
</evidence>
<reference evidence="1 2" key="1">
    <citation type="journal article" date="2020" name="Mol. Biol. Evol.">
        <title>Distinct Expression and Methylation Patterns for Genes with Different Fates following a Single Whole-Genome Duplication in Flowering Plants.</title>
        <authorList>
            <person name="Shi T."/>
            <person name="Rahmani R.S."/>
            <person name="Gugger P.F."/>
            <person name="Wang M."/>
            <person name="Li H."/>
            <person name="Zhang Y."/>
            <person name="Li Z."/>
            <person name="Wang Q."/>
            <person name="Van de Peer Y."/>
            <person name="Marchal K."/>
            <person name="Chen J."/>
        </authorList>
    </citation>
    <scope>NUCLEOTIDE SEQUENCE [LARGE SCALE GENOMIC DNA]</scope>
    <source>
        <tissue evidence="1">Leaf</tissue>
    </source>
</reference>
<organism evidence="1 2">
    <name type="scientific">Nelumbo nucifera</name>
    <name type="common">Sacred lotus</name>
    <dbReference type="NCBI Taxonomy" id="4432"/>
    <lineage>
        <taxon>Eukaryota</taxon>
        <taxon>Viridiplantae</taxon>
        <taxon>Streptophyta</taxon>
        <taxon>Embryophyta</taxon>
        <taxon>Tracheophyta</taxon>
        <taxon>Spermatophyta</taxon>
        <taxon>Magnoliopsida</taxon>
        <taxon>Proteales</taxon>
        <taxon>Nelumbonaceae</taxon>
        <taxon>Nelumbo</taxon>
    </lineage>
</organism>
<sequence>MFHIIMTLKENNHNQHYDFHRQSVTNTQESQELNNQRILWDEIVAWSRTKLELPLACKHKMNQCFRTRYKKKQPKSAITKLPHSQRF</sequence>
<dbReference type="EMBL" id="DUZY01000008">
    <property type="protein sequence ID" value="DAD46687.1"/>
    <property type="molecule type" value="Genomic_DNA"/>
</dbReference>